<dbReference type="InterPro" id="IPR045792">
    <property type="entry name" value="DUF6036"/>
</dbReference>
<evidence type="ECO:0000313" key="3">
    <source>
        <dbReference type="Proteomes" id="UP000315395"/>
    </source>
</evidence>
<feature type="domain" description="DUF6036" evidence="1">
    <location>
        <begin position="15"/>
        <end position="159"/>
    </location>
</feature>
<proteinExistence type="predicted"/>
<keyword evidence="3" id="KW-1185">Reference proteome</keyword>
<evidence type="ECO:0000259" key="1">
    <source>
        <dbReference type="Pfam" id="PF19502"/>
    </source>
</evidence>
<evidence type="ECO:0000313" key="2">
    <source>
        <dbReference type="EMBL" id="QDO89988.1"/>
    </source>
</evidence>
<dbReference type="EMBL" id="CP041616">
    <property type="protein sequence ID" value="QDO89988.1"/>
    <property type="molecule type" value="Genomic_DNA"/>
</dbReference>
<reference evidence="2 3" key="1">
    <citation type="submission" date="2019-07" db="EMBL/GenBank/DDBJ databases">
        <title>complete genome sequencing of Ornithinimicrobium sp. H23M54.</title>
        <authorList>
            <person name="Bae J.-W."/>
            <person name="Lee S.-Y."/>
        </authorList>
    </citation>
    <scope>NUCLEOTIDE SEQUENCE [LARGE SCALE GENOMIC DNA]</scope>
    <source>
        <strain evidence="2 3">H23M54</strain>
    </source>
</reference>
<organism evidence="2 3">
    <name type="scientific">Ornithinimicrobium ciconiae</name>
    <dbReference type="NCBI Taxonomy" id="2594265"/>
    <lineage>
        <taxon>Bacteria</taxon>
        <taxon>Bacillati</taxon>
        <taxon>Actinomycetota</taxon>
        <taxon>Actinomycetes</taxon>
        <taxon>Micrococcales</taxon>
        <taxon>Ornithinimicrobiaceae</taxon>
        <taxon>Ornithinimicrobium</taxon>
    </lineage>
</organism>
<protein>
    <recommendedName>
        <fullName evidence="1">DUF6036 domain-containing protein</fullName>
    </recommendedName>
</protein>
<dbReference type="KEGG" id="orz:FNH13_18045"/>
<dbReference type="Proteomes" id="UP000315395">
    <property type="component" value="Chromosome"/>
</dbReference>
<name>A0A516GER6_9MICO</name>
<dbReference type="OrthoDB" id="1524134at2"/>
<dbReference type="AlphaFoldDB" id="A0A516GER6"/>
<sequence length="191" mass="20514">MRRDQLEHAIRTAACQIIGHPDVIVVGSQAILGSIVEGELPAAATMSMEVDILPIAADNDETARLADLIEGVAGEFSPFEDLHGFSIDGVDLQTSVLPPGWRDRLVPVTNANTAAPGGDPQFTGWCLDKEDLCVAKLCALREKDRNFVAALVRADLVDTRVILGRLATLDPDHAKAASSAHRWLTSLQGRE</sequence>
<gene>
    <name evidence="2" type="ORF">FNH13_18045</name>
</gene>
<dbReference type="Pfam" id="PF19502">
    <property type="entry name" value="DUF6036"/>
    <property type="match status" value="1"/>
</dbReference>
<accession>A0A516GER6</accession>
<dbReference type="RefSeq" id="WP_143784705.1">
    <property type="nucleotide sequence ID" value="NZ_CP041616.1"/>
</dbReference>